<evidence type="ECO:0000313" key="2">
    <source>
        <dbReference type="EMBL" id="MCD7455303.1"/>
    </source>
</evidence>
<reference evidence="2 3" key="1">
    <citation type="journal article" date="2021" name="BMC Genomics">
        <title>Datura genome reveals duplications of psychoactive alkaloid biosynthetic genes and high mutation rate following tissue culture.</title>
        <authorList>
            <person name="Rajewski A."/>
            <person name="Carter-House D."/>
            <person name="Stajich J."/>
            <person name="Litt A."/>
        </authorList>
    </citation>
    <scope>NUCLEOTIDE SEQUENCE [LARGE SCALE GENOMIC DNA]</scope>
    <source>
        <strain evidence="2">AR-01</strain>
    </source>
</reference>
<accession>A0ABS8S8Y0</accession>
<protein>
    <submittedName>
        <fullName evidence="2">Uncharacterized protein</fullName>
    </submittedName>
</protein>
<organism evidence="2 3">
    <name type="scientific">Datura stramonium</name>
    <name type="common">Jimsonweed</name>
    <name type="synonym">Common thornapple</name>
    <dbReference type="NCBI Taxonomy" id="4076"/>
    <lineage>
        <taxon>Eukaryota</taxon>
        <taxon>Viridiplantae</taxon>
        <taxon>Streptophyta</taxon>
        <taxon>Embryophyta</taxon>
        <taxon>Tracheophyta</taxon>
        <taxon>Spermatophyta</taxon>
        <taxon>Magnoliopsida</taxon>
        <taxon>eudicotyledons</taxon>
        <taxon>Gunneridae</taxon>
        <taxon>Pentapetalae</taxon>
        <taxon>asterids</taxon>
        <taxon>lamiids</taxon>
        <taxon>Solanales</taxon>
        <taxon>Solanaceae</taxon>
        <taxon>Solanoideae</taxon>
        <taxon>Datureae</taxon>
        <taxon>Datura</taxon>
    </lineage>
</organism>
<keyword evidence="3" id="KW-1185">Reference proteome</keyword>
<name>A0ABS8S8Y0_DATST</name>
<feature type="compositionally biased region" description="Polar residues" evidence="1">
    <location>
        <begin position="110"/>
        <end position="121"/>
    </location>
</feature>
<dbReference type="Proteomes" id="UP000823775">
    <property type="component" value="Unassembled WGS sequence"/>
</dbReference>
<dbReference type="EMBL" id="JACEIK010000339">
    <property type="protein sequence ID" value="MCD7455303.1"/>
    <property type="molecule type" value="Genomic_DNA"/>
</dbReference>
<feature type="region of interest" description="Disordered" evidence="1">
    <location>
        <begin position="102"/>
        <end position="136"/>
    </location>
</feature>
<proteinExistence type="predicted"/>
<comment type="caution">
    <text evidence="2">The sequence shown here is derived from an EMBL/GenBank/DDBJ whole genome shotgun (WGS) entry which is preliminary data.</text>
</comment>
<sequence>MDGRRVDIVRFLANELKERSLKTATSLSCLFLITSLYTKVGVLTQVRKDNLIDAKQVVDINKLRDKTSLKAHRHLNLTLTIDTEPNTRGIHTNVLLRAAELSTDMPPPTNTLDTPPKSLTQAASPSTTTPAPAPTVPCRAIATSRALIGTFLHTQENFANIAAKADMADK</sequence>
<gene>
    <name evidence="2" type="ORF">HAX54_027772</name>
</gene>
<evidence type="ECO:0000313" key="3">
    <source>
        <dbReference type="Proteomes" id="UP000823775"/>
    </source>
</evidence>
<evidence type="ECO:0000256" key="1">
    <source>
        <dbReference type="SAM" id="MobiDB-lite"/>
    </source>
</evidence>